<evidence type="ECO:0000313" key="7">
    <source>
        <dbReference type="EMBL" id="KZW04306.1"/>
    </source>
</evidence>
<dbReference type="InterPro" id="IPR045269">
    <property type="entry name" value="Atg1-like"/>
</dbReference>
<comment type="similarity">
    <text evidence="1">Belongs to the protein kinase superfamily. CAMK Ser/Thr protein kinase family. CHEK2 subfamily.</text>
</comment>
<dbReference type="InterPro" id="IPR008984">
    <property type="entry name" value="SMAD_FHA_dom_sf"/>
</dbReference>
<dbReference type="SMART" id="SM00240">
    <property type="entry name" value="FHA"/>
    <property type="match status" value="1"/>
</dbReference>
<dbReference type="GO" id="GO:0004674">
    <property type="term" value="F:protein serine/threonine kinase activity"/>
    <property type="evidence" value="ECO:0007669"/>
    <property type="project" value="InterPro"/>
</dbReference>
<dbReference type="Pfam" id="PF00498">
    <property type="entry name" value="FHA"/>
    <property type="match status" value="1"/>
</dbReference>
<dbReference type="InterPro" id="IPR000253">
    <property type="entry name" value="FHA_dom"/>
</dbReference>
<dbReference type="GO" id="GO:0005737">
    <property type="term" value="C:cytoplasm"/>
    <property type="evidence" value="ECO:0007669"/>
    <property type="project" value="TreeGrafter"/>
</dbReference>
<feature type="binding site" evidence="4">
    <location>
        <position position="274"/>
    </location>
    <ligand>
        <name>ATP</name>
        <dbReference type="ChEBI" id="CHEBI:30616"/>
    </ligand>
</feature>
<dbReference type="PROSITE" id="PS50011">
    <property type="entry name" value="PROTEIN_KINASE_DOM"/>
    <property type="match status" value="1"/>
</dbReference>
<dbReference type="InterPro" id="IPR000719">
    <property type="entry name" value="Prot_kinase_dom"/>
</dbReference>
<dbReference type="PROSITE" id="PS50006">
    <property type="entry name" value="FHA_DOMAIN"/>
    <property type="match status" value="1"/>
</dbReference>
<reference evidence="7 8" key="1">
    <citation type="journal article" date="2016" name="Mol. Biol. Evol.">
        <title>Comparative Genomics of Early-Diverging Mushroom-Forming Fungi Provides Insights into the Origins of Lignocellulose Decay Capabilities.</title>
        <authorList>
            <person name="Nagy L.G."/>
            <person name="Riley R."/>
            <person name="Tritt A."/>
            <person name="Adam C."/>
            <person name="Daum C."/>
            <person name="Floudas D."/>
            <person name="Sun H."/>
            <person name="Yadav J.S."/>
            <person name="Pangilinan J."/>
            <person name="Larsson K.H."/>
            <person name="Matsuura K."/>
            <person name="Barry K."/>
            <person name="Labutti K."/>
            <person name="Kuo R."/>
            <person name="Ohm R.A."/>
            <person name="Bhattacharya S.S."/>
            <person name="Shirouzu T."/>
            <person name="Yoshinaga Y."/>
            <person name="Martin F.M."/>
            <person name="Grigoriev I.V."/>
            <person name="Hibbett D.S."/>
        </authorList>
    </citation>
    <scope>NUCLEOTIDE SEQUENCE [LARGE SCALE GENOMIC DNA]</scope>
    <source>
        <strain evidence="7 8">HHB12029</strain>
    </source>
</reference>
<dbReference type="Proteomes" id="UP000077266">
    <property type="component" value="Unassembled WGS sequence"/>
</dbReference>
<accession>A0A165R070</accession>
<dbReference type="InterPro" id="IPR017441">
    <property type="entry name" value="Protein_kinase_ATP_BS"/>
</dbReference>
<evidence type="ECO:0000259" key="6">
    <source>
        <dbReference type="PROSITE" id="PS50011"/>
    </source>
</evidence>
<evidence type="ECO:0000256" key="2">
    <source>
        <dbReference type="ARBA" id="ARBA00022741"/>
    </source>
</evidence>
<dbReference type="PANTHER" id="PTHR24348:SF68">
    <property type="entry name" value="SERINE_THREONINE-PROTEIN KINASE ATG1C"/>
    <property type="match status" value="1"/>
</dbReference>
<dbReference type="SMART" id="SM00220">
    <property type="entry name" value="S_TKc"/>
    <property type="match status" value="1"/>
</dbReference>
<dbReference type="EMBL" id="KV425882">
    <property type="protein sequence ID" value="KZW04306.1"/>
    <property type="molecule type" value="Genomic_DNA"/>
</dbReference>
<dbReference type="Gene3D" id="1.10.510.10">
    <property type="entry name" value="Transferase(Phosphotransferase) domain 1"/>
    <property type="match status" value="1"/>
</dbReference>
<name>A0A165R070_EXIGL</name>
<evidence type="ECO:0000259" key="5">
    <source>
        <dbReference type="PROSITE" id="PS50006"/>
    </source>
</evidence>
<dbReference type="SUPFAM" id="SSF49879">
    <property type="entry name" value="SMAD/FHA domain"/>
    <property type="match status" value="1"/>
</dbReference>
<dbReference type="FunCoup" id="A0A165R070">
    <property type="interactions" value="577"/>
</dbReference>
<proteinExistence type="inferred from homology"/>
<dbReference type="InterPro" id="IPR011009">
    <property type="entry name" value="Kinase-like_dom_sf"/>
</dbReference>
<evidence type="ECO:0000256" key="3">
    <source>
        <dbReference type="ARBA" id="ARBA00022840"/>
    </source>
</evidence>
<keyword evidence="2 4" id="KW-0547">Nucleotide-binding</keyword>
<protein>
    <submittedName>
        <fullName evidence="7">Pkinase-domain-containing protein</fullName>
    </submittedName>
</protein>
<dbReference type="PROSITE" id="PS00107">
    <property type="entry name" value="PROTEIN_KINASE_ATP"/>
    <property type="match status" value="1"/>
</dbReference>
<feature type="domain" description="FHA" evidence="5">
    <location>
        <begin position="57"/>
        <end position="122"/>
    </location>
</feature>
<evidence type="ECO:0000256" key="4">
    <source>
        <dbReference type="PROSITE-ProRule" id="PRU10141"/>
    </source>
</evidence>
<dbReference type="GO" id="GO:0005524">
    <property type="term" value="F:ATP binding"/>
    <property type="evidence" value="ECO:0007669"/>
    <property type="project" value="UniProtKB-UniRule"/>
</dbReference>
<keyword evidence="3 4" id="KW-0067">ATP-binding</keyword>
<keyword evidence="8" id="KW-1185">Reference proteome</keyword>
<sequence>MDSSSPPPSTQPLPPTQPLTGAAVAQVDVPDTALWGRLFDPRGSLPEIAFTRGKTTYTLGRHTICDVVFDAPTISKTRFPSSRIARSSQDTGARHCQIELRHEDGDGYEVVVTDLSTNGTIVRLTPSFACGLFFVSDLPTPLVGARAQMNGQPIGRNKSSLMYHGDELKLPIPPDMPRARQPLYVYTHFGPANTDGGAAGVNAFFKKYQLSIVSVFLFFLPDVFASALVAGPTPRVRLLAMARAANTTRRIGRGAFGCVRRAIAIDDGDSYAVKIIQHRRLAPNEPAMFARELQIMQTVNHPGIVRCFDIYRDAATIFLVMELVEGGDLLELISDSSAGLPELDARHLTHDIVSAMSYLHGMRIVHRDIKPENILVSAAGAPSLRRRAKIADFGLAKIVTAATFLRTVCGTPAYLAPEVVSGLPGLSGSGLVDGMGRYDELVDSWSVGAVVYAMLTKSLPFHNTTPRTTAHGRPDRSAAFQRATGSRTVDWAPLANRTLHATSFIRALLQVDPRERMAMAAAVQHAWLAET</sequence>
<dbReference type="Gene3D" id="2.60.200.20">
    <property type="match status" value="1"/>
</dbReference>
<evidence type="ECO:0000256" key="1">
    <source>
        <dbReference type="ARBA" id="ARBA00005575"/>
    </source>
</evidence>
<dbReference type="InterPro" id="IPR008271">
    <property type="entry name" value="Ser/Thr_kinase_AS"/>
</dbReference>
<dbReference type="PANTHER" id="PTHR24348">
    <property type="entry name" value="SERINE/THREONINE-PROTEIN KINASE UNC-51-RELATED"/>
    <property type="match status" value="1"/>
</dbReference>
<dbReference type="STRING" id="1314781.A0A165R070"/>
<keyword evidence="7" id="KW-0418">Kinase</keyword>
<organism evidence="7 8">
    <name type="scientific">Exidia glandulosa HHB12029</name>
    <dbReference type="NCBI Taxonomy" id="1314781"/>
    <lineage>
        <taxon>Eukaryota</taxon>
        <taxon>Fungi</taxon>
        <taxon>Dikarya</taxon>
        <taxon>Basidiomycota</taxon>
        <taxon>Agaricomycotina</taxon>
        <taxon>Agaricomycetes</taxon>
        <taxon>Auriculariales</taxon>
        <taxon>Exidiaceae</taxon>
        <taxon>Exidia</taxon>
    </lineage>
</organism>
<dbReference type="Pfam" id="PF00069">
    <property type="entry name" value="Pkinase"/>
    <property type="match status" value="1"/>
</dbReference>
<dbReference type="GO" id="GO:0010506">
    <property type="term" value="P:regulation of autophagy"/>
    <property type="evidence" value="ECO:0007669"/>
    <property type="project" value="InterPro"/>
</dbReference>
<feature type="domain" description="Protein kinase" evidence="6">
    <location>
        <begin position="245"/>
        <end position="528"/>
    </location>
</feature>
<dbReference type="OrthoDB" id="10252171at2759"/>
<dbReference type="AlphaFoldDB" id="A0A165R070"/>
<gene>
    <name evidence="7" type="ORF">EXIGLDRAFT_758599</name>
</gene>
<dbReference type="PROSITE" id="PS00108">
    <property type="entry name" value="PROTEIN_KINASE_ST"/>
    <property type="match status" value="1"/>
</dbReference>
<dbReference type="SUPFAM" id="SSF56112">
    <property type="entry name" value="Protein kinase-like (PK-like)"/>
    <property type="match status" value="1"/>
</dbReference>
<keyword evidence="7" id="KW-0808">Transferase</keyword>
<evidence type="ECO:0000313" key="8">
    <source>
        <dbReference type="Proteomes" id="UP000077266"/>
    </source>
</evidence>
<dbReference type="InParanoid" id="A0A165R070"/>